<organism evidence="3 5">
    <name type="scientific">Candidatus Nitrosopelagicus brevis</name>
    <dbReference type="NCBI Taxonomy" id="1410606"/>
    <lineage>
        <taxon>Archaea</taxon>
        <taxon>Nitrososphaerota</taxon>
    </lineage>
</organism>
<proteinExistence type="predicted"/>
<evidence type="ECO:0000313" key="6">
    <source>
        <dbReference type="Proteomes" id="UP000241022"/>
    </source>
</evidence>
<dbReference type="RefSeq" id="WP_048105500.1">
    <property type="nucleotide sequence ID" value="NZ_CP007026.1"/>
</dbReference>
<dbReference type="EMBL" id="CP007026">
    <property type="protein sequence ID" value="AJA92731.1"/>
    <property type="molecule type" value="Genomic_DNA"/>
</dbReference>
<dbReference type="OrthoDB" id="11828at2157"/>
<keyword evidence="2" id="KW-0472">Membrane</keyword>
<reference evidence="6" key="3">
    <citation type="submission" date="2016-05" db="EMBL/GenBank/DDBJ databases">
        <authorList>
            <person name="Dupont C."/>
            <person name="Santoro A."/>
        </authorList>
    </citation>
    <scope>NUCLEOTIDE SEQUENCE [LARGE SCALE GENOMIC DNA]</scope>
    <source>
        <strain evidence="6">U25</strain>
    </source>
</reference>
<name>A0A0A7V3H0_9ARCH</name>
<evidence type="ECO:0000313" key="5">
    <source>
        <dbReference type="Proteomes" id="UP000030944"/>
    </source>
</evidence>
<keyword evidence="2" id="KW-0812">Transmembrane</keyword>
<reference evidence="4 6" key="4">
    <citation type="submission" date="2018-04" db="EMBL/GenBank/DDBJ databases">
        <title>Transcriptomics of ammonia oxidizing archaea.</title>
        <authorList>
            <person name="Carini P."/>
        </authorList>
    </citation>
    <scope>NUCLEOTIDE SEQUENCE [LARGE SCALE GENOMIC DNA]</scope>
    <source>
        <strain evidence="4 6">U25</strain>
    </source>
</reference>
<dbReference type="GeneID" id="24816803"/>
<dbReference type="EMBL" id="LXWN01000001">
    <property type="protein sequence ID" value="PTL88147.1"/>
    <property type="molecule type" value="Genomic_DNA"/>
</dbReference>
<evidence type="ECO:0000256" key="2">
    <source>
        <dbReference type="SAM" id="Phobius"/>
    </source>
</evidence>
<protein>
    <submittedName>
        <fullName evidence="3">Uncharacterized protein</fullName>
    </submittedName>
</protein>
<dbReference type="HOGENOM" id="CLU_935690_0_0_2"/>
<feature type="compositionally biased region" description="Basic and acidic residues" evidence="1">
    <location>
        <begin position="88"/>
        <end position="100"/>
    </location>
</feature>
<gene>
    <name evidence="4" type="ORF">A7X95_02430</name>
    <name evidence="3" type="ORF">T478_0913</name>
</gene>
<feature type="transmembrane region" description="Helical" evidence="2">
    <location>
        <begin position="154"/>
        <end position="175"/>
    </location>
</feature>
<reference evidence="4" key="2">
    <citation type="submission" date="2016-05" db="EMBL/GenBank/DDBJ databases">
        <authorList>
            <person name="Lavstsen T."/>
            <person name="Jespersen J.S."/>
        </authorList>
    </citation>
    <scope>NUCLEOTIDE SEQUENCE [LARGE SCALE GENOMIC DNA]</scope>
    <source>
        <strain evidence="4">U25</strain>
    </source>
</reference>
<dbReference type="STRING" id="1410606.T478_0913"/>
<evidence type="ECO:0000313" key="3">
    <source>
        <dbReference type="EMBL" id="AJA92731.1"/>
    </source>
</evidence>
<feature type="region of interest" description="Disordered" evidence="1">
    <location>
        <begin position="88"/>
        <end position="127"/>
    </location>
</feature>
<evidence type="ECO:0000313" key="4">
    <source>
        <dbReference type="EMBL" id="PTL88147.1"/>
    </source>
</evidence>
<keyword evidence="2" id="KW-1133">Transmembrane helix</keyword>
<sequence>MSDSTIDDALRLLEIGKGNPDRLKQIIESFQKRSMISMQDRKYVDALVEQYLTPRHRQMTSKMKPSERQKTNFPRIRKTTESSFKITEVKATSEKTKSEETTSENPYIKSTAEVKKSEPQKEELASKEPTIEEKFIEHVEKDRSTTKKSNKGKVVGIIIGIIAVIVIGVGAAYMGSSSDLLSSEPEIEERITCQDNILLVSATKIPNFPAPGKDLKYYQDRYDNEPSYKDWFDRNFPGQTIEEVLVPQVGDKETIIPGFPDPEKDLQHYLDRYDNEPSYKDWFDRNFPGQTVREAVC</sequence>
<dbReference type="AlphaFoldDB" id="A0A0A7V3H0"/>
<reference evidence="3 5" key="1">
    <citation type="journal article" date="2015" name="Proc. Natl. Acad. Sci. U.S.A.">
        <title>Genomic and proteomic characterization of "Candidatus Nitrosopelagicus brevis": An ammonia-oxidizing archaeon from the open ocean.</title>
        <authorList>
            <person name="Santoro A.E."/>
            <person name="Dupont C.L."/>
            <person name="Richter R.A."/>
            <person name="Craig M.T."/>
            <person name="Carini P."/>
            <person name="McIlvin M.R."/>
            <person name="Yang Y."/>
            <person name="Orsi W.D."/>
            <person name="Moran D.M."/>
            <person name="Saito M.A."/>
        </authorList>
    </citation>
    <scope>NUCLEOTIDE SEQUENCE [LARGE SCALE GENOMIC DNA]</scope>
    <source>
        <strain evidence="3">CN25</strain>
        <strain evidence="5">V2</strain>
    </source>
</reference>
<dbReference type="Proteomes" id="UP000241022">
    <property type="component" value="Unassembled WGS sequence"/>
</dbReference>
<accession>A0A0A7V3H0</accession>
<keyword evidence="6" id="KW-1185">Reference proteome</keyword>
<feature type="compositionally biased region" description="Basic and acidic residues" evidence="1">
    <location>
        <begin position="112"/>
        <end position="127"/>
    </location>
</feature>
<dbReference type="Proteomes" id="UP000030944">
    <property type="component" value="Chromosome"/>
</dbReference>
<dbReference type="KEGG" id="nbv:T478_0913"/>
<evidence type="ECO:0000256" key="1">
    <source>
        <dbReference type="SAM" id="MobiDB-lite"/>
    </source>
</evidence>